<evidence type="ECO:0000313" key="3">
    <source>
        <dbReference type="Proteomes" id="UP001140510"/>
    </source>
</evidence>
<dbReference type="InterPro" id="IPR010424">
    <property type="entry name" value="EutQ"/>
</dbReference>
<dbReference type="Proteomes" id="UP001140510">
    <property type="component" value="Unassembled WGS sequence"/>
</dbReference>
<dbReference type="OrthoDB" id="4985585at2759"/>
<dbReference type="SUPFAM" id="SSF51182">
    <property type="entry name" value="RmlC-like cupins"/>
    <property type="match status" value="1"/>
</dbReference>
<dbReference type="EMBL" id="JAPEVA010000198">
    <property type="protein sequence ID" value="KAJ4392851.1"/>
    <property type="molecule type" value="Genomic_DNA"/>
</dbReference>
<keyword evidence="3" id="KW-1185">Reference proteome</keyword>
<evidence type="ECO:0000259" key="1">
    <source>
        <dbReference type="Pfam" id="PF05899"/>
    </source>
</evidence>
<dbReference type="PANTHER" id="PTHR36169:SF1">
    <property type="entry name" value="ACETATE KINASE EUTQ"/>
    <property type="match status" value="1"/>
</dbReference>
<comment type="caution">
    <text evidence="2">The sequence shown here is derived from an EMBL/GenBank/DDBJ whole genome shotgun (WGS) entry which is preliminary data.</text>
</comment>
<organism evidence="2 3">
    <name type="scientific">Didymella pomorum</name>
    <dbReference type="NCBI Taxonomy" id="749634"/>
    <lineage>
        <taxon>Eukaryota</taxon>
        <taxon>Fungi</taxon>
        <taxon>Dikarya</taxon>
        <taxon>Ascomycota</taxon>
        <taxon>Pezizomycotina</taxon>
        <taxon>Dothideomycetes</taxon>
        <taxon>Pleosporomycetidae</taxon>
        <taxon>Pleosporales</taxon>
        <taxon>Pleosporineae</taxon>
        <taxon>Didymellaceae</taxon>
        <taxon>Didymella</taxon>
    </lineage>
</organism>
<dbReference type="Gene3D" id="2.60.120.10">
    <property type="entry name" value="Jelly Rolls"/>
    <property type="match status" value="1"/>
</dbReference>
<gene>
    <name evidence="2" type="ORF">N0V91_011227</name>
</gene>
<dbReference type="InterPro" id="IPR008579">
    <property type="entry name" value="UGlyAH_Cupin_dom"/>
</dbReference>
<dbReference type="AlphaFoldDB" id="A0A9W8YU44"/>
<dbReference type="InterPro" id="IPR011051">
    <property type="entry name" value="RmlC_Cupin_sf"/>
</dbReference>
<accession>A0A9W8YU44</accession>
<dbReference type="InterPro" id="IPR014710">
    <property type="entry name" value="RmlC-like_jellyroll"/>
</dbReference>
<protein>
    <recommendedName>
        <fullName evidence="1">(S)-ureidoglycine aminohydrolase cupin domain-containing protein</fullName>
    </recommendedName>
</protein>
<dbReference type="Pfam" id="PF05899">
    <property type="entry name" value="Cupin_3"/>
    <property type="match status" value="1"/>
</dbReference>
<proteinExistence type="predicted"/>
<feature type="domain" description="(S)-ureidoglycine aminohydrolase cupin" evidence="1">
    <location>
        <begin position="42"/>
        <end position="97"/>
    </location>
</feature>
<dbReference type="PANTHER" id="PTHR36169">
    <property type="entry name" value="ETHANOLAMINE UTILIZATION PROTEIN EUTQ"/>
    <property type="match status" value="1"/>
</dbReference>
<name>A0A9W8YU44_9PLEO</name>
<sequence length="117" mass="12996">MVFEHRNSLEKSNIQAVPEAGPNVYFTDLVGSKDDANPITGSWFRLEKGPVAIAPRYEYDEVGIVVEGTMTLEDENGQQRTMRAGDTFVVYRGSTIKFSTAKYGVAWKCGARMPSKL</sequence>
<reference evidence="2" key="1">
    <citation type="submission" date="2022-10" db="EMBL/GenBank/DDBJ databases">
        <title>Tapping the CABI collections for fungal endophytes: first genome assemblies for Collariella, Neodidymelliopsis, Ascochyta clinopodiicola, Didymella pomorum, Didymosphaeria variabile, Neocosmospora piperis and Neocucurbitaria cava.</title>
        <authorList>
            <person name="Hill R."/>
        </authorList>
    </citation>
    <scope>NUCLEOTIDE SEQUENCE</scope>
    <source>
        <strain evidence="2">IMI 355091</strain>
    </source>
</reference>
<evidence type="ECO:0000313" key="2">
    <source>
        <dbReference type="EMBL" id="KAJ4392851.1"/>
    </source>
</evidence>